<dbReference type="GO" id="GO:0005789">
    <property type="term" value="C:endoplasmic reticulum membrane"/>
    <property type="evidence" value="ECO:0007669"/>
    <property type="project" value="UniProtKB-SubCell"/>
</dbReference>
<comment type="similarity">
    <text evidence="2">Belongs to the membrane-bound acyltransferase family. Sterol o-acyltransferase subfamily.</text>
</comment>
<reference evidence="11" key="1">
    <citation type="submission" date="2025-08" db="UniProtKB">
        <authorList>
            <consortium name="RefSeq"/>
        </authorList>
    </citation>
    <scope>IDENTIFICATION</scope>
    <source>
        <strain evidence="11">Airmid</strain>
    </source>
</reference>
<evidence type="ECO:0000256" key="2">
    <source>
        <dbReference type="ARBA" id="ARBA00009010"/>
    </source>
</evidence>
<dbReference type="Pfam" id="PF03062">
    <property type="entry name" value="MBOAT"/>
    <property type="match status" value="1"/>
</dbReference>
<dbReference type="AlphaFoldDB" id="A0A6P6YBW4"/>
<keyword evidence="6 9" id="KW-1133">Transmembrane helix</keyword>
<dbReference type="KEGG" id="dpte:113796668"/>
<dbReference type="PANTHER" id="PTHR10408:SF9">
    <property type="entry name" value="STEROL O-ACYLTRANSFERASE 2-RELATED"/>
    <property type="match status" value="1"/>
</dbReference>
<dbReference type="InParanoid" id="A0A6P6YBW4"/>
<protein>
    <submittedName>
        <fullName evidence="11">Sterol O-acyltransferase 1-like</fullName>
    </submittedName>
</protein>
<dbReference type="Proteomes" id="UP000515146">
    <property type="component" value="Unplaced"/>
</dbReference>
<accession>A0A6P6YBW4</accession>
<organism evidence="10 11">
    <name type="scientific">Dermatophagoides pteronyssinus</name>
    <name type="common">European house dust mite</name>
    <dbReference type="NCBI Taxonomy" id="6956"/>
    <lineage>
        <taxon>Eukaryota</taxon>
        <taxon>Metazoa</taxon>
        <taxon>Ecdysozoa</taxon>
        <taxon>Arthropoda</taxon>
        <taxon>Chelicerata</taxon>
        <taxon>Arachnida</taxon>
        <taxon>Acari</taxon>
        <taxon>Acariformes</taxon>
        <taxon>Sarcoptiformes</taxon>
        <taxon>Astigmata</taxon>
        <taxon>Psoroptidia</taxon>
        <taxon>Analgoidea</taxon>
        <taxon>Pyroglyphidae</taxon>
        <taxon>Dermatophagoidinae</taxon>
        <taxon>Dermatophagoides</taxon>
    </lineage>
</organism>
<dbReference type="RefSeq" id="XP_027202775.1">
    <property type="nucleotide sequence ID" value="XM_027346974.1"/>
</dbReference>
<evidence type="ECO:0000256" key="8">
    <source>
        <dbReference type="ARBA" id="ARBA00023315"/>
    </source>
</evidence>
<evidence type="ECO:0000256" key="4">
    <source>
        <dbReference type="ARBA" id="ARBA00022692"/>
    </source>
</evidence>
<evidence type="ECO:0000256" key="5">
    <source>
        <dbReference type="ARBA" id="ARBA00022824"/>
    </source>
</evidence>
<evidence type="ECO:0000256" key="3">
    <source>
        <dbReference type="ARBA" id="ARBA00022679"/>
    </source>
</evidence>
<feature type="transmembrane region" description="Helical" evidence="9">
    <location>
        <begin position="180"/>
        <end position="203"/>
    </location>
</feature>
<keyword evidence="10" id="KW-1185">Reference proteome</keyword>
<dbReference type="GO" id="GO:0008374">
    <property type="term" value="F:O-acyltransferase activity"/>
    <property type="evidence" value="ECO:0007669"/>
    <property type="project" value="InterPro"/>
</dbReference>
<proteinExistence type="inferred from homology"/>
<comment type="subcellular location">
    <subcellularLocation>
        <location evidence="1">Endoplasmic reticulum membrane</location>
        <topology evidence="1">Multi-pass membrane protein</topology>
    </subcellularLocation>
</comment>
<evidence type="ECO:0000256" key="7">
    <source>
        <dbReference type="ARBA" id="ARBA00023136"/>
    </source>
</evidence>
<dbReference type="PANTHER" id="PTHR10408">
    <property type="entry name" value="STEROL O-ACYLTRANSFERASE"/>
    <property type="match status" value="1"/>
</dbReference>
<dbReference type="OrthoDB" id="10039049at2759"/>
<dbReference type="InterPro" id="IPR014371">
    <property type="entry name" value="Oat_ACAT_DAG_ARE"/>
</dbReference>
<keyword evidence="5" id="KW-0256">Endoplasmic reticulum</keyword>
<dbReference type="InterPro" id="IPR004299">
    <property type="entry name" value="MBOAT_fam"/>
</dbReference>
<keyword evidence="3" id="KW-0808">Transferase</keyword>
<keyword evidence="8" id="KW-0012">Acyltransferase</keyword>
<keyword evidence="7 9" id="KW-0472">Membrane</keyword>
<name>A0A6P6YBW4_DERPT</name>
<evidence type="ECO:0000256" key="6">
    <source>
        <dbReference type="ARBA" id="ARBA00022989"/>
    </source>
</evidence>
<gene>
    <name evidence="11" type="primary">LOC113796668</name>
</gene>
<keyword evidence="4 9" id="KW-0812">Transmembrane</keyword>
<evidence type="ECO:0000256" key="1">
    <source>
        <dbReference type="ARBA" id="ARBA00004477"/>
    </source>
</evidence>
<feature type="transmembrane region" description="Helical" evidence="9">
    <location>
        <begin position="146"/>
        <end position="168"/>
    </location>
</feature>
<sequence>MCFPNLLELDCSDIQEINLKEIRFDDNDANRIKLKNLVLNRLKDKHITVDNIAKLINRFNPSEVSLQNSLVQFSQLLNLFSKSTSSIFKKLTITNNSINAKLFLNNTSKLNKLQTFSRLVRFIYIPALVYEIDFPRSTGKFRKKYFFLKLISTITVFNIYIYLIYYKYPDLMRAQSQNHLITLITSYCSILIESVMLIFLFMFDGILNLLAEATRFPDRQFYGFWWNSTTFIEFSRDWNTPVYRWLHVYIYKASLGYFKKHNKILSVLLTLTP</sequence>
<evidence type="ECO:0000256" key="9">
    <source>
        <dbReference type="SAM" id="Phobius"/>
    </source>
</evidence>
<evidence type="ECO:0000313" key="10">
    <source>
        <dbReference type="Proteomes" id="UP000515146"/>
    </source>
</evidence>
<evidence type="ECO:0000313" key="11">
    <source>
        <dbReference type="RefSeq" id="XP_027202775.1"/>
    </source>
</evidence>